<sequence length="56" mass="6112">MNDGKPRPLANGSGRILYPASFGFSKDYGRPFRPAAAPLRRVSLPSFVHTAGKPQR</sequence>
<reference evidence="1 2" key="1">
    <citation type="submission" date="2016-01" db="EMBL/GenBank/DDBJ databases">
        <title>Draft Genome Sequences of Seven Thermophilic Sporeformers Isolated from Foods.</title>
        <authorList>
            <person name="Berendsen E.M."/>
            <person name="Wells-Bennik M.H."/>
            <person name="Krawcyk A.O."/>
            <person name="De Jong A."/>
            <person name="Holsappel S."/>
            <person name="Eijlander R.T."/>
            <person name="Kuipers O.P."/>
        </authorList>
    </citation>
    <scope>NUCLEOTIDE SEQUENCE [LARGE SCALE GENOMIC DNA]</scope>
    <source>
        <strain evidence="1 2">B4135</strain>
    </source>
</reference>
<comment type="caution">
    <text evidence="1">The sequence shown here is derived from an EMBL/GenBank/DDBJ whole genome shotgun (WGS) entry which is preliminary data.</text>
</comment>
<dbReference type="AlphaFoldDB" id="A0A150M5X1"/>
<protein>
    <submittedName>
        <fullName evidence="1">Uncharacterized protein</fullName>
    </submittedName>
</protein>
<evidence type="ECO:0000313" key="1">
    <source>
        <dbReference type="EMBL" id="KYD20004.1"/>
    </source>
</evidence>
<proteinExistence type="predicted"/>
<dbReference type="STRING" id="301148.B4135_0903"/>
<name>A0A150M5X1_9BACI</name>
<dbReference type="Proteomes" id="UP000075683">
    <property type="component" value="Unassembled WGS sequence"/>
</dbReference>
<accession>A0A150M5X1</accession>
<dbReference type="EMBL" id="LQYT01000037">
    <property type="protein sequence ID" value="KYD20004.1"/>
    <property type="molecule type" value="Genomic_DNA"/>
</dbReference>
<gene>
    <name evidence="1" type="ORF">B4135_0903</name>
</gene>
<organism evidence="1 2">
    <name type="scientific">Caldibacillus debilis</name>
    <dbReference type="NCBI Taxonomy" id="301148"/>
    <lineage>
        <taxon>Bacteria</taxon>
        <taxon>Bacillati</taxon>
        <taxon>Bacillota</taxon>
        <taxon>Bacilli</taxon>
        <taxon>Bacillales</taxon>
        <taxon>Bacillaceae</taxon>
        <taxon>Caldibacillus</taxon>
    </lineage>
</organism>
<evidence type="ECO:0000313" key="2">
    <source>
        <dbReference type="Proteomes" id="UP000075683"/>
    </source>
</evidence>